<dbReference type="PANTHER" id="PTHR33064">
    <property type="entry name" value="POL PROTEIN"/>
    <property type="match status" value="1"/>
</dbReference>
<organism evidence="4 5">
    <name type="scientific">Plakobranchus ocellatus</name>
    <dbReference type="NCBI Taxonomy" id="259542"/>
    <lineage>
        <taxon>Eukaryota</taxon>
        <taxon>Metazoa</taxon>
        <taxon>Spiralia</taxon>
        <taxon>Lophotrochozoa</taxon>
        <taxon>Mollusca</taxon>
        <taxon>Gastropoda</taxon>
        <taxon>Heterobranchia</taxon>
        <taxon>Euthyneura</taxon>
        <taxon>Panpulmonata</taxon>
        <taxon>Sacoglossa</taxon>
        <taxon>Placobranchoidea</taxon>
        <taxon>Plakobranchidae</taxon>
        <taxon>Plakobranchus</taxon>
    </lineage>
</organism>
<keyword evidence="2" id="KW-0812">Transmembrane</keyword>
<sequence length="224" mass="25293">MDCHYKFLRMPFGMMNSGATLTRAVKKLLCGMDTVVDYIDDLLIHTETWEAYVKTISELFKLLQEANLTNLKSKVERNLNDYNNDDDDDDDDTDGGDSGDSGVVIIMWIVIAVAVVMIVLPVLMVMQNWYLQDQLQKEEPAQPDVEAKVAIRLRERVDAATAFYQADKTSENQGQVQNYRAEEIHTSDPDEEFRQPLKAKSQKNSIPISKCSEAMGGTGFQNCP</sequence>
<dbReference type="Proteomes" id="UP000735302">
    <property type="component" value="Unassembled WGS sequence"/>
</dbReference>
<dbReference type="EMBL" id="BLXT01005873">
    <property type="protein sequence ID" value="GFO26818.1"/>
    <property type="molecule type" value="Genomic_DNA"/>
</dbReference>
<name>A0AAV4C735_9GAST</name>
<comment type="caution">
    <text evidence="4">The sequence shown here is derived from an EMBL/GenBank/DDBJ whole genome shotgun (WGS) entry which is preliminary data.</text>
</comment>
<feature type="transmembrane region" description="Helical" evidence="2">
    <location>
        <begin position="105"/>
        <end position="126"/>
    </location>
</feature>
<gene>
    <name evidence="4" type="ORF">PoB_005332300</name>
</gene>
<evidence type="ECO:0000256" key="1">
    <source>
        <dbReference type="SAM" id="MobiDB-lite"/>
    </source>
</evidence>
<dbReference type="InterPro" id="IPR000477">
    <property type="entry name" value="RT_dom"/>
</dbReference>
<evidence type="ECO:0000259" key="3">
    <source>
        <dbReference type="Pfam" id="PF00078"/>
    </source>
</evidence>
<dbReference type="InterPro" id="IPR043128">
    <property type="entry name" value="Rev_trsase/Diguanyl_cyclase"/>
</dbReference>
<reference evidence="4 5" key="1">
    <citation type="journal article" date="2021" name="Elife">
        <title>Chloroplast acquisition without the gene transfer in kleptoplastic sea slugs, Plakobranchus ocellatus.</title>
        <authorList>
            <person name="Maeda T."/>
            <person name="Takahashi S."/>
            <person name="Yoshida T."/>
            <person name="Shimamura S."/>
            <person name="Takaki Y."/>
            <person name="Nagai Y."/>
            <person name="Toyoda A."/>
            <person name="Suzuki Y."/>
            <person name="Arimoto A."/>
            <person name="Ishii H."/>
            <person name="Satoh N."/>
            <person name="Nishiyama T."/>
            <person name="Hasebe M."/>
            <person name="Maruyama T."/>
            <person name="Minagawa J."/>
            <person name="Obokata J."/>
            <person name="Shigenobu S."/>
        </authorList>
    </citation>
    <scope>NUCLEOTIDE SEQUENCE [LARGE SCALE GENOMIC DNA]</scope>
</reference>
<evidence type="ECO:0000313" key="4">
    <source>
        <dbReference type="EMBL" id="GFO26818.1"/>
    </source>
</evidence>
<keyword evidence="2" id="KW-0472">Membrane</keyword>
<evidence type="ECO:0000256" key="2">
    <source>
        <dbReference type="SAM" id="Phobius"/>
    </source>
</evidence>
<dbReference type="InterPro" id="IPR043502">
    <property type="entry name" value="DNA/RNA_pol_sf"/>
</dbReference>
<feature type="domain" description="Reverse transcriptase" evidence="3">
    <location>
        <begin position="4"/>
        <end position="76"/>
    </location>
</feature>
<evidence type="ECO:0000313" key="5">
    <source>
        <dbReference type="Proteomes" id="UP000735302"/>
    </source>
</evidence>
<accession>A0AAV4C735</accession>
<feature type="region of interest" description="Disordered" evidence="1">
    <location>
        <begin position="184"/>
        <end position="211"/>
    </location>
</feature>
<feature type="compositionally biased region" description="Basic and acidic residues" evidence="1">
    <location>
        <begin position="184"/>
        <end position="195"/>
    </location>
</feature>
<protein>
    <submittedName>
        <fullName evidence="4">Retrovirus-related pol polyprotein from transposon 297</fullName>
    </submittedName>
</protein>
<dbReference type="Pfam" id="PF00078">
    <property type="entry name" value="RVT_1"/>
    <property type="match status" value="1"/>
</dbReference>
<keyword evidence="5" id="KW-1185">Reference proteome</keyword>
<dbReference type="AlphaFoldDB" id="A0AAV4C735"/>
<dbReference type="Gene3D" id="3.30.70.270">
    <property type="match status" value="1"/>
</dbReference>
<proteinExistence type="predicted"/>
<dbReference type="InterPro" id="IPR051320">
    <property type="entry name" value="Viral_Replic_Matur_Polypro"/>
</dbReference>
<dbReference type="PANTHER" id="PTHR33064:SF29">
    <property type="entry name" value="PEPTIDASE A2 DOMAIN-CONTAINING PROTEIN-RELATED"/>
    <property type="match status" value="1"/>
</dbReference>
<keyword evidence="2" id="KW-1133">Transmembrane helix</keyword>
<dbReference type="SUPFAM" id="SSF56672">
    <property type="entry name" value="DNA/RNA polymerases"/>
    <property type="match status" value="1"/>
</dbReference>